<gene>
    <name evidence="1" type="ORF">BN77_3785</name>
</gene>
<name>K0Q2K9_9HYPH</name>
<keyword evidence="2" id="KW-1185">Reference proteome</keyword>
<dbReference type="EMBL" id="CANI01000026">
    <property type="protein sequence ID" value="CCM76754.1"/>
    <property type="molecule type" value="Genomic_DNA"/>
</dbReference>
<accession>K0Q2K9</accession>
<dbReference type="AlphaFoldDB" id="K0Q2K9"/>
<evidence type="ECO:0000313" key="1">
    <source>
        <dbReference type="EMBL" id="CCM76754.1"/>
    </source>
</evidence>
<dbReference type="HOGENOM" id="CLU_2370825_0_0_5"/>
<sequence>MAWHSSRSTRGRPNDRRQDRILFFSAAENELMPASSFARIFTKLDNRTGIHLSVRRRELDNAVQIGRPRQPGPKPQWSTVVQRVLPRSHGPVGPG</sequence>
<proteinExistence type="predicted"/>
<protein>
    <submittedName>
        <fullName evidence="1">Uncharacterized protein</fullName>
    </submittedName>
</protein>
<evidence type="ECO:0000313" key="2">
    <source>
        <dbReference type="Proteomes" id="UP000009319"/>
    </source>
</evidence>
<dbReference type="Proteomes" id="UP000009319">
    <property type="component" value="Unassembled WGS sequence"/>
</dbReference>
<organism evidence="1 2">
    <name type="scientific">Rhizobium mesoamericanum STM3625</name>
    <dbReference type="NCBI Taxonomy" id="1211777"/>
    <lineage>
        <taxon>Bacteria</taxon>
        <taxon>Pseudomonadati</taxon>
        <taxon>Pseudomonadota</taxon>
        <taxon>Alphaproteobacteria</taxon>
        <taxon>Hyphomicrobiales</taxon>
        <taxon>Rhizobiaceae</taxon>
        <taxon>Rhizobium/Agrobacterium group</taxon>
        <taxon>Rhizobium</taxon>
    </lineage>
</organism>
<comment type="caution">
    <text evidence="1">The sequence shown here is derived from an EMBL/GenBank/DDBJ whole genome shotgun (WGS) entry which is preliminary data.</text>
</comment>
<reference evidence="1 2" key="1">
    <citation type="journal article" date="2013" name="Genome Announc.">
        <title>Draft Genome Sequence of Rhizobium mesoamericanum STM3625, a Nitrogen-Fixing Symbiont of Mimosa pudica Isolated in French Guiana (South America).</title>
        <authorList>
            <person name="Moulin L."/>
            <person name="Mornico D."/>
            <person name="Melkonian R."/>
            <person name="Klonowska A."/>
        </authorList>
    </citation>
    <scope>NUCLEOTIDE SEQUENCE [LARGE SCALE GENOMIC DNA]</scope>
    <source>
        <strain evidence="1 2">STM3625</strain>
    </source>
</reference>